<keyword evidence="12" id="KW-0675">Receptor</keyword>
<feature type="transmembrane region" description="Helical" evidence="18">
    <location>
        <begin position="284"/>
        <end position="307"/>
    </location>
</feature>
<dbReference type="CDD" id="cd14066">
    <property type="entry name" value="STKc_IRAK"/>
    <property type="match status" value="1"/>
</dbReference>
<evidence type="ECO:0000256" key="1">
    <source>
        <dbReference type="ARBA" id="ARBA00004167"/>
    </source>
</evidence>
<keyword evidence="3" id="KW-0808">Transferase</keyword>
<dbReference type="Proteomes" id="UP000504610">
    <property type="component" value="Chromosome 6"/>
</dbReference>
<proteinExistence type="predicted"/>
<dbReference type="PROSITE" id="PS50011">
    <property type="entry name" value="PROTEIN_KINASE_DOM"/>
    <property type="match status" value="1"/>
</dbReference>
<evidence type="ECO:0000313" key="23">
    <source>
        <dbReference type="RefSeq" id="XP_056844036.1"/>
    </source>
</evidence>
<evidence type="ECO:0000256" key="12">
    <source>
        <dbReference type="ARBA" id="ARBA00023170"/>
    </source>
</evidence>
<dbReference type="GO" id="GO:0005886">
    <property type="term" value="C:plasma membrane"/>
    <property type="evidence" value="ECO:0007669"/>
    <property type="project" value="TreeGrafter"/>
</dbReference>
<evidence type="ECO:0000256" key="17">
    <source>
        <dbReference type="SAM" id="MobiDB-lite"/>
    </source>
</evidence>
<comment type="catalytic activity">
    <reaction evidence="14">
        <text>L-seryl-[protein] + ATP = O-phospho-L-seryl-[protein] + ADP + H(+)</text>
        <dbReference type="Rhea" id="RHEA:17989"/>
        <dbReference type="Rhea" id="RHEA-COMP:9863"/>
        <dbReference type="Rhea" id="RHEA-COMP:11604"/>
        <dbReference type="ChEBI" id="CHEBI:15378"/>
        <dbReference type="ChEBI" id="CHEBI:29999"/>
        <dbReference type="ChEBI" id="CHEBI:30616"/>
        <dbReference type="ChEBI" id="CHEBI:83421"/>
        <dbReference type="ChEBI" id="CHEBI:456216"/>
    </reaction>
</comment>
<keyword evidence="9 16" id="KW-0067">ATP-binding</keyword>
<evidence type="ECO:0000256" key="14">
    <source>
        <dbReference type="ARBA" id="ARBA00047558"/>
    </source>
</evidence>
<feature type="domain" description="Gnk2-homologous" evidence="21">
    <location>
        <begin position="141"/>
        <end position="243"/>
    </location>
</feature>
<dbReference type="InterPro" id="IPR017441">
    <property type="entry name" value="Protein_kinase_ATP_BS"/>
</dbReference>
<dbReference type="Gene3D" id="3.30.200.20">
    <property type="entry name" value="Phosphorylase Kinase, domain 1"/>
    <property type="match status" value="1"/>
</dbReference>
<dbReference type="InterPro" id="IPR008271">
    <property type="entry name" value="Ser/Thr_kinase_AS"/>
</dbReference>
<feature type="domain" description="Protein kinase" evidence="20">
    <location>
        <begin position="347"/>
        <end position="639"/>
    </location>
</feature>
<evidence type="ECO:0000256" key="3">
    <source>
        <dbReference type="ARBA" id="ARBA00022679"/>
    </source>
</evidence>
<feature type="binding site" evidence="16">
    <location>
        <position position="376"/>
    </location>
    <ligand>
        <name>ATP</name>
        <dbReference type="ChEBI" id="CHEBI:30616"/>
    </ligand>
</feature>
<dbReference type="PANTHER" id="PTHR27002:SF799">
    <property type="entry name" value="CYSTEINE-RICH RECEPTOR-LIKE PROTEIN KINASE 10"/>
    <property type="match status" value="1"/>
</dbReference>
<reference evidence="23" key="2">
    <citation type="submission" date="2025-08" db="UniProtKB">
        <authorList>
            <consortium name="RefSeq"/>
        </authorList>
    </citation>
    <scope>IDENTIFICATION</scope>
    <source>
        <tissue evidence="23">Leaf</tissue>
    </source>
</reference>
<dbReference type="OrthoDB" id="688481at2759"/>
<evidence type="ECO:0000256" key="4">
    <source>
        <dbReference type="ARBA" id="ARBA00022692"/>
    </source>
</evidence>
<dbReference type="FunFam" id="1.10.510.10:FF:000129">
    <property type="entry name" value="cysteine-rich receptor-like protein kinase 10"/>
    <property type="match status" value="1"/>
</dbReference>
<dbReference type="GeneID" id="108808583"/>
<reference evidence="22" key="1">
    <citation type="journal article" date="2019" name="Database">
        <title>The radish genome database (RadishGD): an integrated information resource for radish genomics.</title>
        <authorList>
            <person name="Yu H.J."/>
            <person name="Baek S."/>
            <person name="Lee Y.J."/>
            <person name="Cho A."/>
            <person name="Mun J.H."/>
        </authorList>
    </citation>
    <scope>NUCLEOTIDE SEQUENCE [LARGE SCALE GENOMIC DNA]</scope>
    <source>
        <strain evidence="22">cv. WK10039</strain>
    </source>
</reference>
<dbReference type="Pfam" id="PF01657">
    <property type="entry name" value="Stress-antifung"/>
    <property type="match status" value="2"/>
</dbReference>
<dbReference type="SMART" id="SM00220">
    <property type="entry name" value="S_TKc"/>
    <property type="match status" value="1"/>
</dbReference>
<dbReference type="Gene3D" id="3.30.430.20">
    <property type="entry name" value="Gnk2 domain, C-X8-C-X2-C motif"/>
    <property type="match status" value="2"/>
</dbReference>
<gene>
    <name evidence="23" type="primary">LOC108808583</name>
</gene>
<dbReference type="InterPro" id="IPR011009">
    <property type="entry name" value="Kinase-like_dom_sf"/>
</dbReference>
<evidence type="ECO:0000256" key="2">
    <source>
        <dbReference type="ARBA" id="ARBA00022527"/>
    </source>
</evidence>
<evidence type="ECO:0000256" key="11">
    <source>
        <dbReference type="ARBA" id="ARBA00023136"/>
    </source>
</evidence>
<evidence type="ECO:0000256" key="6">
    <source>
        <dbReference type="ARBA" id="ARBA00022737"/>
    </source>
</evidence>
<dbReference type="Pfam" id="PF07714">
    <property type="entry name" value="PK_Tyr_Ser-Thr"/>
    <property type="match status" value="1"/>
</dbReference>
<evidence type="ECO:0000256" key="9">
    <source>
        <dbReference type="ARBA" id="ARBA00022840"/>
    </source>
</evidence>
<dbReference type="FunFam" id="3.30.200.20:FF:000142">
    <property type="entry name" value="Cysteine-rich receptor-like protein kinase 10"/>
    <property type="match status" value="1"/>
</dbReference>
<keyword evidence="11 18" id="KW-0472">Membrane</keyword>
<keyword evidence="22" id="KW-1185">Reference proteome</keyword>
<dbReference type="PROSITE" id="PS51473">
    <property type="entry name" value="GNK2"/>
    <property type="match status" value="2"/>
</dbReference>
<keyword evidence="2" id="KW-0723">Serine/threonine-protein kinase</keyword>
<evidence type="ECO:0000256" key="16">
    <source>
        <dbReference type="PROSITE-ProRule" id="PRU10141"/>
    </source>
</evidence>
<evidence type="ECO:0000256" key="18">
    <source>
        <dbReference type="SAM" id="Phobius"/>
    </source>
</evidence>
<dbReference type="SUPFAM" id="SSF56112">
    <property type="entry name" value="Protein kinase-like (PK-like)"/>
    <property type="match status" value="1"/>
</dbReference>
<dbReference type="InterPro" id="IPR001245">
    <property type="entry name" value="Ser-Thr/Tyr_kinase_cat_dom"/>
</dbReference>
<dbReference type="InterPro" id="IPR002902">
    <property type="entry name" value="GNK2"/>
</dbReference>
<evidence type="ECO:0000256" key="8">
    <source>
        <dbReference type="ARBA" id="ARBA00022777"/>
    </source>
</evidence>
<protein>
    <submittedName>
        <fullName evidence="23">Cysteine-rich receptor-like protein kinase 15 isoform X1</fullName>
    </submittedName>
</protein>
<keyword evidence="6" id="KW-0677">Repeat</keyword>
<dbReference type="CDD" id="cd23509">
    <property type="entry name" value="Gnk2-like"/>
    <property type="match status" value="2"/>
</dbReference>
<dbReference type="Gene3D" id="1.10.510.10">
    <property type="entry name" value="Transferase(Phosphotransferase) domain 1"/>
    <property type="match status" value="1"/>
</dbReference>
<evidence type="ECO:0000256" key="19">
    <source>
        <dbReference type="SAM" id="SignalP"/>
    </source>
</evidence>
<evidence type="ECO:0000256" key="15">
    <source>
        <dbReference type="ARBA" id="ARBA00047951"/>
    </source>
</evidence>
<dbReference type="AlphaFoldDB" id="A0A9W3BXZ2"/>
<evidence type="ECO:0000256" key="10">
    <source>
        <dbReference type="ARBA" id="ARBA00022989"/>
    </source>
</evidence>
<keyword evidence="5 19" id="KW-0732">Signal</keyword>
<evidence type="ECO:0000313" key="22">
    <source>
        <dbReference type="Proteomes" id="UP000504610"/>
    </source>
</evidence>
<feature type="region of interest" description="Disordered" evidence="17">
    <location>
        <begin position="642"/>
        <end position="677"/>
    </location>
</feature>
<dbReference type="InterPro" id="IPR000719">
    <property type="entry name" value="Prot_kinase_dom"/>
</dbReference>
<keyword evidence="10 18" id="KW-1133">Transmembrane helix</keyword>
<dbReference type="PROSITE" id="PS00107">
    <property type="entry name" value="PROTEIN_KINASE_ATP"/>
    <property type="match status" value="1"/>
</dbReference>
<name>A0A9W3BXZ2_RAPSA</name>
<evidence type="ECO:0000256" key="13">
    <source>
        <dbReference type="ARBA" id="ARBA00023180"/>
    </source>
</evidence>
<comment type="subcellular location">
    <subcellularLocation>
        <location evidence="1">Membrane</location>
        <topology evidence="1">Single-pass membrane protein</topology>
    </subcellularLocation>
</comment>
<dbReference type="RefSeq" id="XP_056844036.1">
    <property type="nucleotide sequence ID" value="XM_056988056.1"/>
</dbReference>
<evidence type="ECO:0000256" key="5">
    <source>
        <dbReference type="ARBA" id="ARBA00022729"/>
    </source>
</evidence>
<feature type="chain" id="PRO_5040768401" evidence="19">
    <location>
        <begin position="24"/>
        <end position="677"/>
    </location>
</feature>
<dbReference type="PANTHER" id="PTHR27002">
    <property type="entry name" value="RECEPTOR-LIKE SERINE/THREONINE-PROTEIN KINASE SD1-8"/>
    <property type="match status" value="1"/>
</dbReference>
<keyword evidence="8" id="KW-0418">Kinase</keyword>
<dbReference type="KEGG" id="rsz:108808583"/>
<feature type="signal peptide" evidence="19">
    <location>
        <begin position="1"/>
        <end position="23"/>
    </location>
</feature>
<accession>A0A9W3BXZ2</accession>
<feature type="compositionally biased region" description="Basic and acidic residues" evidence="17">
    <location>
        <begin position="645"/>
        <end position="654"/>
    </location>
</feature>
<dbReference type="GO" id="GO:0005524">
    <property type="term" value="F:ATP binding"/>
    <property type="evidence" value="ECO:0007669"/>
    <property type="project" value="UniProtKB-UniRule"/>
</dbReference>
<keyword evidence="13" id="KW-0325">Glycoprotein</keyword>
<keyword evidence="7 16" id="KW-0547">Nucleotide-binding</keyword>
<sequence length="677" mass="75658">MSSCSSCTFLFLFSFLTSYGASAQNPQNPQNPYFLDLFCPNTTRNSTYFTSNRENVLSSLRDASYYTGFQNATAGQAPNKVNGLFLCRGDVLQEVCRNCVTYSVNQILARCPNGNEAVIYFEECILRYSHKNIFSVLTLEGEHIRMNGNNISLSQEVRFRGQVSFMLNLAASEAANNSRKFYTTKANFTKVQTLYVLAQCTPDLTRQDCLTCLRSSINGMPLNRYGGRLLWPSCNTRYELNLFYNETANRTSPPRSGKLPFLCLFYSSRISNISLPGKDGNSNVLAVTVVVPIVVIVLLFGACYCFIAKRAKQTSDSAPASSTGDGITTIESLQLDYRTIQAATDNFSENNKIGRGGFGEVYKGTFSNGTEVAAKKLSKSSGQGDLEFMNEVVVVAKLQHRNLVRLLGFSLNRKERILVYEYVPNKSLDYFLFDTAKQGQLDWPRRFTIIEGIARGILYLHQDSRITIIHRDLKASNVLLDADMNPKVADFGMAKIFGIDQTQGNTSRIVGTFFVVDCSGYMSPEYAMHGHFSMKSDVYSFGVLVLEIISGKKNSKFYEIDGGHDLVTYVWRLWSNGTTLDIVDPVILDNFQKSEVLRCIHIGLLCVQEDHIVRPTMRTILMMLTSNTVTLPVPRQPGFFVQNRPQKDPLDSDQSRTSNSVPAGSFDDASVTEVSPR</sequence>
<comment type="catalytic activity">
    <reaction evidence="15">
        <text>L-threonyl-[protein] + ATP = O-phospho-L-threonyl-[protein] + ADP + H(+)</text>
        <dbReference type="Rhea" id="RHEA:46608"/>
        <dbReference type="Rhea" id="RHEA-COMP:11060"/>
        <dbReference type="Rhea" id="RHEA-COMP:11605"/>
        <dbReference type="ChEBI" id="CHEBI:15378"/>
        <dbReference type="ChEBI" id="CHEBI:30013"/>
        <dbReference type="ChEBI" id="CHEBI:30616"/>
        <dbReference type="ChEBI" id="CHEBI:61977"/>
        <dbReference type="ChEBI" id="CHEBI:456216"/>
    </reaction>
</comment>
<organism evidence="22 23">
    <name type="scientific">Raphanus sativus</name>
    <name type="common">Radish</name>
    <name type="synonym">Raphanus raphanistrum var. sativus</name>
    <dbReference type="NCBI Taxonomy" id="3726"/>
    <lineage>
        <taxon>Eukaryota</taxon>
        <taxon>Viridiplantae</taxon>
        <taxon>Streptophyta</taxon>
        <taxon>Embryophyta</taxon>
        <taxon>Tracheophyta</taxon>
        <taxon>Spermatophyta</taxon>
        <taxon>Magnoliopsida</taxon>
        <taxon>eudicotyledons</taxon>
        <taxon>Gunneridae</taxon>
        <taxon>Pentapetalae</taxon>
        <taxon>rosids</taxon>
        <taxon>malvids</taxon>
        <taxon>Brassicales</taxon>
        <taxon>Brassicaceae</taxon>
        <taxon>Brassiceae</taxon>
        <taxon>Raphanus</taxon>
    </lineage>
</organism>
<keyword evidence="4 18" id="KW-0812">Transmembrane</keyword>
<dbReference type="PROSITE" id="PS00108">
    <property type="entry name" value="PROTEIN_KINASE_ST"/>
    <property type="match status" value="1"/>
</dbReference>
<evidence type="ECO:0000259" key="21">
    <source>
        <dbReference type="PROSITE" id="PS51473"/>
    </source>
</evidence>
<dbReference type="GO" id="GO:0042742">
    <property type="term" value="P:defense response to bacterium"/>
    <property type="evidence" value="ECO:0007669"/>
    <property type="project" value="TreeGrafter"/>
</dbReference>
<evidence type="ECO:0000259" key="20">
    <source>
        <dbReference type="PROSITE" id="PS50011"/>
    </source>
</evidence>
<feature type="domain" description="Gnk2-homologous" evidence="21">
    <location>
        <begin position="30"/>
        <end position="133"/>
    </location>
</feature>
<dbReference type="InterPro" id="IPR038408">
    <property type="entry name" value="GNK2_sf"/>
</dbReference>
<dbReference type="GO" id="GO:0004674">
    <property type="term" value="F:protein serine/threonine kinase activity"/>
    <property type="evidence" value="ECO:0007669"/>
    <property type="project" value="UniProtKB-KW"/>
</dbReference>
<evidence type="ECO:0000256" key="7">
    <source>
        <dbReference type="ARBA" id="ARBA00022741"/>
    </source>
</evidence>